<keyword evidence="3" id="KW-1185">Reference proteome</keyword>
<proteinExistence type="predicted"/>
<feature type="chain" id="PRO_5040797432" description="Nuclear transport factor 2 family protein" evidence="1">
    <location>
        <begin position="24"/>
        <end position="174"/>
    </location>
</feature>
<name>A0A9X2T1X8_9BACT</name>
<feature type="signal peptide" evidence="1">
    <location>
        <begin position="1"/>
        <end position="23"/>
    </location>
</feature>
<keyword evidence="1" id="KW-0732">Signal</keyword>
<protein>
    <recommendedName>
        <fullName evidence="4">Nuclear transport factor 2 family protein</fullName>
    </recommendedName>
</protein>
<evidence type="ECO:0008006" key="4">
    <source>
        <dbReference type="Google" id="ProtNLM"/>
    </source>
</evidence>
<evidence type="ECO:0000313" key="3">
    <source>
        <dbReference type="Proteomes" id="UP001142175"/>
    </source>
</evidence>
<gene>
    <name evidence="2" type="ORF">NU887_19620</name>
</gene>
<evidence type="ECO:0000256" key="1">
    <source>
        <dbReference type="SAM" id="SignalP"/>
    </source>
</evidence>
<evidence type="ECO:0000313" key="2">
    <source>
        <dbReference type="EMBL" id="MCR9017253.1"/>
    </source>
</evidence>
<dbReference type="EMBL" id="JANSUY010000025">
    <property type="protein sequence ID" value="MCR9017253.1"/>
    <property type="molecule type" value="Genomic_DNA"/>
</dbReference>
<organism evidence="2 3">
    <name type="scientific">Aquiflexum gelatinilyticum</name>
    <dbReference type="NCBI Taxonomy" id="2961943"/>
    <lineage>
        <taxon>Bacteria</taxon>
        <taxon>Pseudomonadati</taxon>
        <taxon>Bacteroidota</taxon>
        <taxon>Cytophagia</taxon>
        <taxon>Cytophagales</taxon>
        <taxon>Cyclobacteriaceae</taxon>
        <taxon>Aquiflexum</taxon>
    </lineage>
</organism>
<dbReference type="Proteomes" id="UP001142175">
    <property type="component" value="Unassembled WGS sequence"/>
</dbReference>
<accession>A0A9X2T1X8</accession>
<dbReference type="RefSeq" id="WP_258425093.1">
    <property type="nucleotide sequence ID" value="NZ_JANAEZ010000010.1"/>
</dbReference>
<reference evidence="2" key="1">
    <citation type="submission" date="2022-08" db="EMBL/GenBank/DDBJ databases">
        <authorList>
            <person name="Zhang D."/>
        </authorList>
    </citation>
    <scope>NUCLEOTIDE SEQUENCE</scope>
    <source>
        <strain evidence="2">XJ19-11</strain>
    </source>
</reference>
<sequence length="174" mass="19605">MRKSIKYSSVLALCLFFSFKSIAQVEFDIQEAAKAYYSAKMCDDYQTLLNFTYPDVVEKAGGPENVIKALELIHDTQRKKGFVLQEFKSKPHIQLTETGEETHAIVPVTTVSKVPGGKVITESHIIVVGAEKNTRWYIIETTSLDDGNVNKVLASWDNSMLLPFKKAPVFREDK</sequence>
<comment type="caution">
    <text evidence="2">The sequence shown here is derived from an EMBL/GenBank/DDBJ whole genome shotgun (WGS) entry which is preliminary data.</text>
</comment>
<dbReference type="AlphaFoldDB" id="A0A9X2T1X8"/>